<evidence type="ECO:0000313" key="2">
    <source>
        <dbReference type="EMBL" id="KDP24576.1"/>
    </source>
</evidence>
<feature type="region of interest" description="Disordered" evidence="1">
    <location>
        <begin position="1"/>
        <end position="21"/>
    </location>
</feature>
<sequence length="72" mass="7895">MPNGNLHQQSSQISALRPSKPFKECKPHLKDTCLFSTKLDNSATTRRFVTKPDPRSASGPPGAPPHFTCHPV</sequence>
<organism evidence="2 3">
    <name type="scientific">Jatropha curcas</name>
    <name type="common">Barbados nut</name>
    <dbReference type="NCBI Taxonomy" id="180498"/>
    <lineage>
        <taxon>Eukaryota</taxon>
        <taxon>Viridiplantae</taxon>
        <taxon>Streptophyta</taxon>
        <taxon>Embryophyta</taxon>
        <taxon>Tracheophyta</taxon>
        <taxon>Spermatophyta</taxon>
        <taxon>Magnoliopsida</taxon>
        <taxon>eudicotyledons</taxon>
        <taxon>Gunneridae</taxon>
        <taxon>Pentapetalae</taxon>
        <taxon>rosids</taxon>
        <taxon>fabids</taxon>
        <taxon>Malpighiales</taxon>
        <taxon>Euphorbiaceae</taxon>
        <taxon>Crotonoideae</taxon>
        <taxon>Jatropheae</taxon>
        <taxon>Jatropha</taxon>
    </lineage>
</organism>
<feature type="region of interest" description="Disordered" evidence="1">
    <location>
        <begin position="45"/>
        <end position="72"/>
    </location>
</feature>
<gene>
    <name evidence="2" type="ORF">JCGZ_26525</name>
</gene>
<protein>
    <submittedName>
        <fullName evidence="2">Uncharacterized protein</fullName>
    </submittedName>
</protein>
<evidence type="ECO:0000313" key="3">
    <source>
        <dbReference type="Proteomes" id="UP000027138"/>
    </source>
</evidence>
<dbReference type="EMBL" id="KK915107">
    <property type="protein sequence ID" value="KDP24576.1"/>
    <property type="molecule type" value="Genomic_DNA"/>
</dbReference>
<feature type="compositionally biased region" description="Polar residues" evidence="1">
    <location>
        <begin position="1"/>
        <end position="14"/>
    </location>
</feature>
<proteinExistence type="predicted"/>
<name>A0A067JKR9_JATCU</name>
<evidence type="ECO:0000256" key="1">
    <source>
        <dbReference type="SAM" id="MobiDB-lite"/>
    </source>
</evidence>
<accession>A0A067JKR9</accession>
<reference evidence="2 3" key="1">
    <citation type="journal article" date="2014" name="PLoS ONE">
        <title>Global Analysis of Gene Expression Profiles in Physic Nut (Jatropha curcas L.) Seedlings Exposed to Salt Stress.</title>
        <authorList>
            <person name="Zhang L."/>
            <person name="Zhang C."/>
            <person name="Wu P."/>
            <person name="Chen Y."/>
            <person name="Li M."/>
            <person name="Jiang H."/>
            <person name="Wu G."/>
        </authorList>
    </citation>
    <scope>NUCLEOTIDE SEQUENCE [LARGE SCALE GENOMIC DNA]</scope>
    <source>
        <strain evidence="3">cv. GZQX0401</strain>
        <tissue evidence="2">Young leaves</tissue>
    </source>
</reference>
<dbReference type="AlphaFoldDB" id="A0A067JKR9"/>
<dbReference type="Proteomes" id="UP000027138">
    <property type="component" value="Unassembled WGS sequence"/>
</dbReference>
<keyword evidence="3" id="KW-1185">Reference proteome</keyword>